<accession>A0A163FKI2</accession>
<evidence type="ECO:0000313" key="2">
    <source>
        <dbReference type="Proteomes" id="UP000076796"/>
    </source>
</evidence>
<gene>
    <name evidence="1" type="ORF">AWU65_30750</name>
</gene>
<sequence>MSHLLTNGQLAVDIADIDSYQGTRFDRTGFITQVRLVGSGHTFCVHEYAEGFNPAGGSGLCNEFGLHDGMGYSETRVGEWFPKLGVGLLKRVNEDGYNFQYTYPLEPFDVDITADDLNITYVVHARNTKGYAARLVKKISIQGTSLTMDYELCNEGSRRIDTEEYIHNFIGINDQDAGPEYKLRLPVPVRFTEVESDYTSGLLSVQGCEVNWNAKPSKPFYGKLEGFNGSDHSYSWELTHKASRAGVRESSDFPVAYMALWGTGHVISPEVFIRLSLAPGEQKCWRRQFQFFSW</sequence>
<dbReference type="AlphaFoldDB" id="A0A163FKI2"/>
<dbReference type="EMBL" id="LWMH01000002">
    <property type="protein sequence ID" value="KZS44440.1"/>
    <property type="molecule type" value="Genomic_DNA"/>
</dbReference>
<dbReference type="Proteomes" id="UP000076796">
    <property type="component" value="Unassembled WGS sequence"/>
</dbReference>
<proteinExistence type="predicted"/>
<comment type="caution">
    <text evidence="1">The sequence shown here is derived from an EMBL/GenBank/DDBJ whole genome shotgun (WGS) entry which is preliminary data.</text>
</comment>
<dbReference type="OrthoDB" id="5621785at2"/>
<evidence type="ECO:0000313" key="1">
    <source>
        <dbReference type="EMBL" id="KZS44440.1"/>
    </source>
</evidence>
<protein>
    <submittedName>
        <fullName evidence="1">Uncharacterized protein</fullName>
    </submittedName>
</protein>
<keyword evidence="2" id="KW-1185">Reference proteome</keyword>
<dbReference type="RefSeq" id="WP_063480416.1">
    <property type="nucleotide sequence ID" value="NZ_CP147845.1"/>
</dbReference>
<name>A0A163FKI2_9BACL</name>
<reference evidence="1" key="1">
    <citation type="journal article" date="2016" name="Genome Announc.">
        <title>Draft genomes of two strains of Paenibacillus glucanolyticus with capability to degrade lignocellulose.</title>
        <authorList>
            <person name="Mathews S.L."/>
            <person name="Pawlak J."/>
            <person name="Grunden A.M."/>
        </authorList>
    </citation>
    <scope>NUCLEOTIDE SEQUENCE [LARGE SCALE GENOMIC DNA]</scope>
    <source>
        <strain evidence="1">SLM1</strain>
    </source>
</reference>
<dbReference type="GeneID" id="97553879"/>
<dbReference type="STRING" id="59843.A3958_03015"/>
<organism evidence="1 2">
    <name type="scientific">Paenibacillus glucanolyticus</name>
    <dbReference type="NCBI Taxonomy" id="59843"/>
    <lineage>
        <taxon>Bacteria</taxon>
        <taxon>Bacillati</taxon>
        <taxon>Bacillota</taxon>
        <taxon>Bacilli</taxon>
        <taxon>Bacillales</taxon>
        <taxon>Paenibacillaceae</taxon>
        <taxon>Paenibacillus</taxon>
    </lineage>
</organism>